<protein>
    <recommendedName>
        <fullName evidence="3">Aminoglycoside N(6')-acetyltransferase type 1</fullName>
        <ecNumber evidence="2">2.3.1.82</ecNumber>
    </recommendedName>
    <alternativeName>
        <fullName evidence="7">Aminoglycoside resistance protein</fullName>
    </alternativeName>
</protein>
<sequence length="159" mass="17559">MSDPSVRDALLSDAAEIATMCAVLWPEATENEHRAEITHLLKTQMCGTLPATIFVAQDDAGRLAGFLQVGLRSHADGCDPKHPVGFVEGWLVFETSRRRGIGKALMLAAEEWSRTQGCKEMASDTWIDETTSQKAHEALGFEVVDRCIHFRKPLQVPPK</sequence>
<feature type="domain" description="N-acetyltransferase" evidence="9">
    <location>
        <begin position="4"/>
        <end position="159"/>
    </location>
</feature>
<dbReference type="PANTHER" id="PTHR43072:SF60">
    <property type="entry name" value="L-2,4-DIAMINOBUTYRIC ACID ACETYLTRANSFERASE"/>
    <property type="match status" value="1"/>
</dbReference>
<dbReference type="GO" id="GO:0047663">
    <property type="term" value="F:aminoglycoside 6'-N-acetyltransferase activity"/>
    <property type="evidence" value="ECO:0007669"/>
    <property type="project" value="UniProtKB-EC"/>
</dbReference>
<dbReference type="InterPro" id="IPR000182">
    <property type="entry name" value="GNAT_dom"/>
</dbReference>
<dbReference type="AlphaFoldDB" id="A0A4V2G4W2"/>
<dbReference type="EC" id="2.3.1.82" evidence="2"/>
<keyword evidence="11" id="KW-1185">Reference proteome</keyword>
<evidence type="ECO:0000313" key="10">
    <source>
        <dbReference type="EMBL" id="RZU42506.1"/>
    </source>
</evidence>
<comment type="caution">
    <text evidence="10">The sequence shown here is derived from an EMBL/GenBank/DDBJ whole genome shotgun (WGS) entry which is preliminary data.</text>
</comment>
<dbReference type="Pfam" id="PF00583">
    <property type="entry name" value="Acetyltransf_1"/>
    <property type="match status" value="1"/>
</dbReference>
<name>A0A4V2G4W2_9BACT</name>
<dbReference type="GO" id="GO:0046677">
    <property type="term" value="P:response to antibiotic"/>
    <property type="evidence" value="ECO:0007669"/>
    <property type="project" value="UniProtKB-KW"/>
</dbReference>
<dbReference type="InterPro" id="IPR024170">
    <property type="entry name" value="Aminoglycoside_N6-AcTrfrase"/>
</dbReference>
<dbReference type="RefSeq" id="WP_130420357.1">
    <property type="nucleotide sequence ID" value="NZ_SHKW01000001.1"/>
</dbReference>
<evidence type="ECO:0000256" key="7">
    <source>
        <dbReference type="ARBA" id="ARBA00029660"/>
    </source>
</evidence>
<dbReference type="PANTHER" id="PTHR43072">
    <property type="entry name" value="N-ACETYLTRANSFERASE"/>
    <property type="match status" value="1"/>
</dbReference>
<proteinExistence type="predicted"/>
<comment type="catalytic activity">
    <reaction evidence="8">
        <text>kanamycin B + acetyl-CoA = N(6')-acetylkanamycin B + CoA + H(+)</text>
        <dbReference type="Rhea" id="RHEA:16449"/>
        <dbReference type="ChEBI" id="CHEBI:15378"/>
        <dbReference type="ChEBI" id="CHEBI:57287"/>
        <dbReference type="ChEBI" id="CHEBI:57288"/>
        <dbReference type="ChEBI" id="CHEBI:58390"/>
        <dbReference type="ChEBI" id="CHEBI:58549"/>
        <dbReference type="EC" id="2.3.1.82"/>
    </reaction>
</comment>
<evidence type="ECO:0000256" key="4">
    <source>
        <dbReference type="ARBA" id="ARBA00022679"/>
    </source>
</evidence>
<dbReference type="OrthoDB" id="118633at2"/>
<evidence type="ECO:0000256" key="6">
    <source>
        <dbReference type="ARBA" id="ARBA00023315"/>
    </source>
</evidence>
<dbReference type="InterPro" id="IPR016181">
    <property type="entry name" value="Acyl_CoA_acyltransferase"/>
</dbReference>
<keyword evidence="6" id="KW-0012">Acyltransferase</keyword>
<evidence type="ECO:0000256" key="2">
    <source>
        <dbReference type="ARBA" id="ARBA00012888"/>
    </source>
</evidence>
<accession>A0A4V2G4W2</accession>
<organism evidence="10 11">
    <name type="scientific">Edaphobacter modestus</name>
    <dbReference type="NCBI Taxonomy" id="388466"/>
    <lineage>
        <taxon>Bacteria</taxon>
        <taxon>Pseudomonadati</taxon>
        <taxon>Acidobacteriota</taxon>
        <taxon>Terriglobia</taxon>
        <taxon>Terriglobales</taxon>
        <taxon>Acidobacteriaceae</taxon>
        <taxon>Edaphobacter</taxon>
    </lineage>
</organism>
<gene>
    <name evidence="10" type="ORF">BDD14_4096</name>
</gene>
<keyword evidence="4 10" id="KW-0808">Transferase</keyword>
<evidence type="ECO:0000256" key="1">
    <source>
        <dbReference type="ARBA" id="ARBA00011738"/>
    </source>
</evidence>
<dbReference type="SUPFAM" id="SSF55729">
    <property type="entry name" value="Acyl-CoA N-acyltransferases (Nat)"/>
    <property type="match status" value="1"/>
</dbReference>
<evidence type="ECO:0000256" key="5">
    <source>
        <dbReference type="ARBA" id="ARBA00023251"/>
    </source>
</evidence>
<dbReference type="PROSITE" id="PS51186">
    <property type="entry name" value="GNAT"/>
    <property type="match status" value="1"/>
</dbReference>
<evidence type="ECO:0000256" key="3">
    <source>
        <dbReference type="ARBA" id="ARBA00017677"/>
    </source>
</evidence>
<reference evidence="10 11" key="1">
    <citation type="submission" date="2019-02" db="EMBL/GenBank/DDBJ databases">
        <title>Genomic Encyclopedia of Archaeal and Bacterial Type Strains, Phase II (KMG-II): from individual species to whole genera.</title>
        <authorList>
            <person name="Goeker M."/>
        </authorList>
    </citation>
    <scope>NUCLEOTIDE SEQUENCE [LARGE SCALE GENOMIC DNA]</scope>
    <source>
        <strain evidence="10 11">DSM 18101</strain>
    </source>
</reference>
<dbReference type="Proteomes" id="UP000292958">
    <property type="component" value="Unassembled WGS sequence"/>
</dbReference>
<evidence type="ECO:0000256" key="8">
    <source>
        <dbReference type="ARBA" id="ARBA00048923"/>
    </source>
</evidence>
<comment type="subunit">
    <text evidence="1">Homodimer.</text>
</comment>
<keyword evidence="5" id="KW-0046">Antibiotic resistance</keyword>
<evidence type="ECO:0000313" key="11">
    <source>
        <dbReference type="Proteomes" id="UP000292958"/>
    </source>
</evidence>
<dbReference type="CDD" id="cd04301">
    <property type="entry name" value="NAT_SF"/>
    <property type="match status" value="1"/>
</dbReference>
<dbReference type="EMBL" id="SHKW01000001">
    <property type="protein sequence ID" value="RZU42506.1"/>
    <property type="molecule type" value="Genomic_DNA"/>
</dbReference>
<dbReference type="Gene3D" id="3.40.630.30">
    <property type="match status" value="1"/>
</dbReference>
<dbReference type="PIRSF" id="PIRSF000452">
    <property type="entry name" value="6-N-acetyltransf"/>
    <property type="match status" value="1"/>
</dbReference>
<evidence type="ECO:0000259" key="9">
    <source>
        <dbReference type="PROSITE" id="PS51186"/>
    </source>
</evidence>